<feature type="active site" description="Proton donor" evidence="9">
    <location>
        <position position="299"/>
    </location>
</feature>
<evidence type="ECO:0000313" key="13">
    <source>
        <dbReference type="Proteomes" id="UP000186108"/>
    </source>
</evidence>
<dbReference type="InterPro" id="IPR005944">
    <property type="entry name" value="Pro_iminopeptidase"/>
</dbReference>
<dbReference type="Proteomes" id="UP000186108">
    <property type="component" value="Chromosome"/>
</dbReference>
<dbReference type="PATRIC" id="fig|37919.13.peg.7398"/>
<evidence type="ECO:0000313" key="12">
    <source>
        <dbReference type="EMBL" id="ANS31640.1"/>
    </source>
</evidence>
<feature type="domain" description="AB hydrolase-1" evidence="11">
    <location>
        <begin position="37"/>
        <end position="299"/>
    </location>
</feature>
<dbReference type="InterPro" id="IPR000073">
    <property type="entry name" value="AB_hydrolase_1"/>
</dbReference>
<evidence type="ECO:0000256" key="7">
    <source>
        <dbReference type="ARBA" id="ARBA00022801"/>
    </source>
</evidence>
<evidence type="ECO:0000256" key="1">
    <source>
        <dbReference type="ARBA" id="ARBA00001585"/>
    </source>
</evidence>
<dbReference type="GO" id="GO:0006508">
    <property type="term" value="P:proteolysis"/>
    <property type="evidence" value="ECO:0007669"/>
    <property type="project" value="UniProtKB-KW"/>
</dbReference>
<dbReference type="PRINTS" id="PR00793">
    <property type="entry name" value="PROAMNOPTASE"/>
</dbReference>
<accession>A0A1B1KGD4</accession>
<evidence type="ECO:0000256" key="9">
    <source>
        <dbReference type="PIRSR" id="PIRSR006431-1"/>
    </source>
</evidence>
<keyword evidence="6 8" id="KW-0645">Protease</keyword>
<dbReference type="GO" id="GO:0005737">
    <property type="term" value="C:cytoplasm"/>
    <property type="evidence" value="ECO:0007669"/>
    <property type="project" value="UniProtKB-SubCell"/>
</dbReference>
<dbReference type="Gene3D" id="3.40.50.1820">
    <property type="entry name" value="alpha/beta hydrolase"/>
    <property type="match status" value="1"/>
</dbReference>
<dbReference type="NCBIfam" id="TIGR01249">
    <property type="entry name" value="pro_imino_pep_1"/>
    <property type="match status" value="1"/>
</dbReference>
<dbReference type="RefSeq" id="WP_065492727.1">
    <property type="nucleotide sequence ID" value="NZ_CP009111.1"/>
</dbReference>
<comment type="similarity">
    <text evidence="3 8 10">Belongs to the peptidase S33 family.</text>
</comment>
<dbReference type="PANTHER" id="PTHR43722:SF1">
    <property type="entry name" value="PROLINE IMINOPEPTIDASE"/>
    <property type="match status" value="1"/>
</dbReference>
<dbReference type="EMBL" id="CP009111">
    <property type="protein sequence ID" value="ANS31640.1"/>
    <property type="molecule type" value="Genomic_DNA"/>
</dbReference>
<evidence type="ECO:0000256" key="8">
    <source>
        <dbReference type="PIRNR" id="PIRNR006431"/>
    </source>
</evidence>
<dbReference type="PIRSF" id="PIRSF006431">
    <property type="entry name" value="Pept_S33"/>
    <property type="match status" value="1"/>
</dbReference>
<comment type="subcellular location">
    <subcellularLocation>
        <location evidence="2 8">Cytoplasm</location>
    </subcellularLocation>
</comment>
<name>A0A1B1KGD4_RHOOP</name>
<reference evidence="12 13" key="1">
    <citation type="submission" date="2014-07" db="EMBL/GenBank/DDBJ databases">
        <authorList>
            <person name="Zhang J.E."/>
            <person name="Yang H."/>
            <person name="Guo J."/>
            <person name="Deng Z."/>
            <person name="Luo H."/>
            <person name="Luo M."/>
            <person name="Zhao B."/>
        </authorList>
    </citation>
    <scope>NUCLEOTIDE SEQUENCE [LARGE SCALE GENOMIC DNA]</scope>
    <source>
        <strain evidence="12 13">1CP</strain>
    </source>
</reference>
<evidence type="ECO:0000256" key="3">
    <source>
        <dbReference type="ARBA" id="ARBA00010088"/>
    </source>
</evidence>
<keyword evidence="5 8" id="KW-0963">Cytoplasm</keyword>
<dbReference type="AlphaFoldDB" id="A0A1B1KGD4"/>
<dbReference type="PANTHER" id="PTHR43722">
    <property type="entry name" value="PROLINE IMINOPEPTIDASE"/>
    <property type="match status" value="1"/>
</dbReference>
<proteinExistence type="inferred from homology"/>
<comment type="catalytic activity">
    <reaction evidence="1 8 10">
        <text>Release of N-terminal proline from a peptide.</text>
        <dbReference type="EC" id="3.4.11.5"/>
    </reaction>
</comment>
<gene>
    <name evidence="12" type="ORF">R1CP_35170</name>
</gene>
<evidence type="ECO:0000256" key="5">
    <source>
        <dbReference type="ARBA" id="ARBA00022490"/>
    </source>
</evidence>
<feature type="active site" description="Nucleophile" evidence="9">
    <location>
        <position position="116"/>
    </location>
</feature>
<keyword evidence="4 8" id="KW-0031">Aminopeptidase</keyword>
<evidence type="ECO:0000259" key="11">
    <source>
        <dbReference type="Pfam" id="PF00561"/>
    </source>
</evidence>
<evidence type="ECO:0000256" key="10">
    <source>
        <dbReference type="RuleBase" id="RU003421"/>
    </source>
</evidence>
<evidence type="ECO:0000256" key="4">
    <source>
        <dbReference type="ARBA" id="ARBA00022438"/>
    </source>
</evidence>
<protein>
    <recommendedName>
        <fullName evidence="8 10">Proline iminopeptidase</fullName>
        <shortName evidence="8">PIP</shortName>
        <ecNumber evidence="8 10">3.4.11.5</ecNumber>
    </recommendedName>
    <alternativeName>
        <fullName evidence="8">Prolyl aminopeptidase</fullName>
    </alternativeName>
</protein>
<organism evidence="12 13">
    <name type="scientific">Rhodococcus opacus</name>
    <name type="common">Nocardia opaca</name>
    <dbReference type="NCBI Taxonomy" id="37919"/>
    <lineage>
        <taxon>Bacteria</taxon>
        <taxon>Bacillati</taxon>
        <taxon>Actinomycetota</taxon>
        <taxon>Actinomycetes</taxon>
        <taxon>Mycobacteriales</taxon>
        <taxon>Nocardiaceae</taxon>
        <taxon>Rhodococcus</taxon>
    </lineage>
</organism>
<dbReference type="InterPro" id="IPR029058">
    <property type="entry name" value="AB_hydrolase_fold"/>
</dbReference>
<feature type="active site" evidence="9">
    <location>
        <position position="271"/>
    </location>
</feature>
<dbReference type="SUPFAM" id="SSF53474">
    <property type="entry name" value="alpha/beta-Hydrolases"/>
    <property type="match status" value="1"/>
</dbReference>
<dbReference type="Pfam" id="PF00561">
    <property type="entry name" value="Abhydrolase_1"/>
    <property type="match status" value="1"/>
</dbReference>
<sequence length="318" mass="34885">MSGALYPAAEPYESGFLDVSDGHALYWETVGNPEGTPVLYLHGGPGSGCTPGARRFFDPNAFRAVLFDQRGCGRSRPLATGPDTDLSTNTTTHLTEDIERLREYLGIRCWVVAGVSWGVTLGLVYAQRHPERVLAMALGAITSGTRTEIDWITRDMGRIFPREWEEFTAPVPVGERHGDLAAAYARLLADPDAAVREEAARRWCAWEDTHVSLMPGWTPSPRYEDATFRMIFARLVTHYWSHECFLVPNQILDGMSRLAGIPAVLVHGRFDVSGPLDTAWKLSRAWPESRLVVVDDAGHGGGGFDSALVAALDSFSGP</sequence>
<dbReference type="EC" id="3.4.11.5" evidence="8 10"/>
<keyword evidence="7 8" id="KW-0378">Hydrolase</keyword>
<evidence type="ECO:0000256" key="2">
    <source>
        <dbReference type="ARBA" id="ARBA00004496"/>
    </source>
</evidence>
<evidence type="ECO:0000256" key="6">
    <source>
        <dbReference type="ARBA" id="ARBA00022670"/>
    </source>
</evidence>
<dbReference type="GO" id="GO:0004177">
    <property type="term" value="F:aminopeptidase activity"/>
    <property type="evidence" value="ECO:0007669"/>
    <property type="project" value="UniProtKB-UniRule"/>
</dbReference>
<dbReference type="InterPro" id="IPR002410">
    <property type="entry name" value="Peptidase_S33"/>
</dbReference>